<dbReference type="GO" id="GO:0008270">
    <property type="term" value="F:zinc ion binding"/>
    <property type="evidence" value="ECO:0007669"/>
    <property type="project" value="InterPro"/>
</dbReference>
<dbReference type="PANTHER" id="PTHR23076:SF139">
    <property type="entry name" value="ATP-DEPENDENT ZINC METALLOPROTEASE FTSH 2, CHLOROPLASTIC"/>
    <property type="match status" value="1"/>
</dbReference>
<keyword evidence="11" id="KW-0067">ATP-binding</keyword>
<dbReference type="InterPro" id="IPR037219">
    <property type="entry name" value="Peptidase_M41-like"/>
</dbReference>
<dbReference type="Gene3D" id="3.40.50.300">
    <property type="entry name" value="P-loop containing nucleotide triphosphate hydrolases"/>
    <property type="match status" value="2"/>
</dbReference>
<keyword evidence="9" id="KW-0378">Hydrolase</keyword>
<dbReference type="SUPFAM" id="SSF52540">
    <property type="entry name" value="P-loop containing nucleoside triphosphate hydrolases"/>
    <property type="match status" value="2"/>
</dbReference>
<dbReference type="GO" id="GO:0004222">
    <property type="term" value="F:metalloendopeptidase activity"/>
    <property type="evidence" value="ECO:0007669"/>
    <property type="project" value="InterPro"/>
</dbReference>
<accession>A0A1Q9E961</accession>
<dbReference type="GO" id="GO:0006508">
    <property type="term" value="P:proteolysis"/>
    <property type="evidence" value="ECO:0007669"/>
    <property type="project" value="UniProtKB-KW"/>
</dbReference>
<dbReference type="InterPro" id="IPR003593">
    <property type="entry name" value="AAA+_ATPase"/>
</dbReference>
<keyword evidence="14" id="KW-0793">Thylakoid</keyword>
<dbReference type="SMART" id="SM00382">
    <property type="entry name" value="AAA"/>
    <property type="match status" value="2"/>
</dbReference>
<dbReference type="Pfam" id="PF01434">
    <property type="entry name" value="Peptidase_M41"/>
    <property type="match status" value="2"/>
</dbReference>
<dbReference type="OMA" id="PWHEQIL"/>
<dbReference type="FunFam" id="3.40.50.300:FF:000001">
    <property type="entry name" value="ATP-dependent zinc metalloprotease FtsH"/>
    <property type="match status" value="2"/>
</dbReference>
<feature type="domain" description="AAA+ ATPase" evidence="17">
    <location>
        <begin position="1464"/>
        <end position="1603"/>
    </location>
</feature>
<dbReference type="GO" id="GO:0005524">
    <property type="term" value="F:ATP binding"/>
    <property type="evidence" value="ECO:0007669"/>
    <property type="project" value="UniProtKB-KW"/>
</dbReference>
<keyword evidence="12" id="KW-1133">Transmembrane helix</keyword>
<evidence type="ECO:0000256" key="2">
    <source>
        <dbReference type="ARBA" id="ARBA00004370"/>
    </source>
</evidence>
<evidence type="ECO:0000259" key="17">
    <source>
        <dbReference type="SMART" id="SM00382"/>
    </source>
</evidence>
<dbReference type="Pfam" id="PF00004">
    <property type="entry name" value="AAA"/>
    <property type="match status" value="2"/>
</dbReference>
<keyword evidence="16" id="KW-0175">Coiled coil</keyword>
<evidence type="ECO:0000256" key="8">
    <source>
        <dbReference type="ARBA" id="ARBA00022741"/>
    </source>
</evidence>
<evidence type="ECO:0000313" key="18">
    <source>
        <dbReference type="EMBL" id="OLQ03951.1"/>
    </source>
</evidence>
<dbReference type="InterPro" id="IPR003960">
    <property type="entry name" value="ATPase_AAA_CS"/>
</dbReference>
<evidence type="ECO:0000256" key="14">
    <source>
        <dbReference type="ARBA" id="ARBA00023078"/>
    </source>
</evidence>
<dbReference type="GO" id="GO:0010304">
    <property type="term" value="P:PSII associated light-harvesting complex II catabolic process"/>
    <property type="evidence" value="ECO:0007669"/>
    <property type="project" value="UniProtKB-ARBA"/>
</dbReference>
<dbReference type="FunFam" id="1.10.8.60:FF:000001">
    <property type="entry name" value="ATP-dependent zinc metalloprotease FtsH"/>
    <property type="match status" value="2"/>
</dbReference>
<keyword evidence="13 18" id="KW-0482">Metalloprotease</keyword>
<dbReference type="GO" id="GO:0009535">
    <property type="term" value="C:chloroplast thylakoid membrane"/>
    <property type="evidence" value="ECO:0007669"/>
    <property type="project" value="TreeGrafter"/>
</dbReference>
<evidence type="ECO:0000313" key="19">
    <source>
        <dbReference type="Proteomes" id="UP000186817"/>
    </source>
</evidence>
<keyword evidence="5 18" id="KW-0645">Protease</keyword>
<dbReference type="CDD" id="cd19501">
    <property type="entry name" value="RecA-like_FtsH"/>
    <property type="match status" value="2"/>
</dbReference>
<dbReference type="InterPro" id="IPR041569">
    <property type="entry name" value="AAA_lid_3"/>
</dbReference>
<evidence type="ECO:0000256" key="3">
    <source>
        <dbReference type="ARBA" id="ARBA00010044"/>
    </source>
</evidence>
<evidence type="ECO:0000256" key="5">
    <source>
        <dbReference type="ARBA" id="ARBA00022670"/>
    </source>
</evidence>
<dbReference type="Gene3D" id="1.20.58.760">
    <property type="entry name" value="Peptidase M41"/>
    <property type="match status" value="2"/>
</dbReference>
<dbReference type="GO" id="GO:0004176">
    <property type="term" value="F:ATP-dependent peptidase activity"/>
    <property type="evidence" value="ECO:0007669"/>
    <property type="project" value="InterPro"/>
</dbReference>
<dbReference type="Gene3D" id="3.30.720.210">
    <property type="match status" value="2"/>
</dbReference>
<evidence type="ECO:0000256" key="12">
    <source>
        <dbReference type="ARBA" id="ARBA00022989"/>
    </source>
</evidence>
<evidence type="ECO:0000256" key="6">
    <source>
        <dbReference type="ARBA" id="ARBA00022692"/>
    </source>
</evidence>
<dbReference type="EMBL" id="LSRX01000222">
    <property type="protein sequence ID" value="OLQ03951.1"/>
    <property type="molecule type" value="Genomic_DNA"/>
</dbReference>
<keyword evidence="15" id="KW-0472">Membrane</keyword>
<dbReference type="NCBIfam" id="TIGR01241">
    <property type="entry name" value="FtsH_fam"/>
    <property type="match status" value="2"/>
</dbReference>
<evidence type="ECO:0000256" key="13">
    <source>
        <dbReference type="ARBA" id="ARBA00023049"/>
    </source>
</evidence>
<dbReference type="PROSITE" id="PS00674">
    <property type="entry name" value="AAA"/>
    <property type="match status" value="2"/>
</dbReference>
<comment type="cofactor">
    <cofactor evidence="1">
        <name>Zn(2+)</name>
        <dbReference type="ChEBI" id="CHEBI:29105"/>
    </cofactor>
</comment>
<dbReference type="InterPro" id="IPR003959">
    <property type="entry name" value="ATPase_AAA_core"/>
</dbReference>
<sequence>MMVVVVVVVVVVFQCLESKVVVVVVVVVVTISASTPVLNSQLQAAREAAEQAVHREFAEAMRGQAMEIDSLRRGLDEVLSAQRSREELQGQRAEALAEELAGARQAVHRLEAQSEDFQSRLQSQMQEMERMRADTQEVEAGLGDVRSQPGPHALLREHSIEIEKLKALRVSTTKPSKAPQNPKALTNTWKGVYANVDDDVDDDDDAVADFDETQDKRQRGGRGPQILFVILLDALRLTRFQEEYLRKASQALIRHLCAQPQEVVRKVDVLVLDWKAPPKQGPKAFVWDVCICSSTARLVLDLAGQLKVASQSFPTNFGHFPVQFRCFPVGVQEVKRRLALQHDYNLPLGPWGQEQTPDQLKGFELLCASQHLVDFVEKWGEGDFRARNEAPRQMQAQARSTAASSTASMTQEAGQLHMAAAGGSAAVMGAVAALGPRRAAAKRSCQTVATRAGKQESPEGLSELVGLAEQLVHRPGPQQLFLLVQQLQAFASAELRRSAALSAPAARAFEEVVQGANEVLVSSADKQLKWAAGAAASLLLTFSVTLQPAFAADVVNYSDFMESVNRGDVEMVRVQDDQLSAQYTTKDGARKEVNLIPNAQIEDQLFNILAQKKVDVVMQTPGANSGGPLDFLARFAGPIAWLIAGLLFLFGGAGMGGPAGPGGPGGNPFELGKSKARIIKDGDTKVKFADVAGCDGAKQELVEVVDFLKNTSRYSELGAKIPKGALLVGPPGTGKTLLAKAVAGEAGVPFFSISASEFVEIFAGIGASRVRDLFEQAKKSAPCIIFIDEIDAVGRQRSAGFGQGNDEREQTVNQLLTEMDGFEANKGVVVIAATNRADILDQALVRPGRFDRQIQVDPPDVQGRSEILKVHAKGKNLAAGVDLTAIARQTPGMSGADLANLLNEGAIVAARQNKAEIDSDDIFNALERISIGLEKKDAVMSEQKKKLVAYHEAGHAILGALMNDYDVVAKISIVPRGPAGGVTIFMPSEDRLNSGLYSKEFLENRMCVALGGRLAEEIINGKDNVTTGASNDFQQCTQVAKQMVMTLGMSPEIGQRLLGGQQGGGPFMGRDFMGQGAPPMSQALKQKVDAEIKRIVDEQYQRGMKLLRDNMYLLDELAKLLLEEEKVSGEQLMKLINKSAAEGKLVMGNSKMAVAAYTGEVIENSSEVSLPRKTQCVHPDKPMMFACADCPRRGFCGSTRAAPREGKAARSAVARLGLATPEAESRESTSEEVLRRIKGMAAEVSPSGAALPESVVKHAAVQALAVLAASAGPLAAKADDVPALQSMGTPQMQMQQPGGGLQRVSGRVTYSRLLEFVDEGSVKRVDFYDLGRTAVATVTVAGREQQLVCDLPGATTGLIEKLTTKGISIEVHQPEKPNPIFNVLGDVAFPLLLIAGLLFLRSRAPGGGGIPGFGNQGQAKIMITPETGVKFEDVAGIDEAKEELMEIVDFLKAPERFVKVGAKIPRGVLLTGPPGTGKTLMAKALAGESGVPFIQSSASEFIELFVGVGASRVRDIFKQAKEKAPCIVFIDEIDAIGRQRGAGMGGGNDEREQTLNQILTEMDGFEGNSGVIVVAATNRSDILDNALLRPGRFDRRVQVGLPDVKGRAQILEVHVKNKKLDGEITLIDIAKRTAGFSGADLENLMNESAILAARRNKKAISMDEINDATDRVIAGLEGRALQDNAAKKLIAYHEAGHAIVGTLLPYHDPVNKVTLIPRGQAKGLTWFTPGEDQSLISAAMLKARIAGALGGRAAEQLVFGTSQVTTGAGGDLQQVERMARAMVTQFGMSEVGSLAIDDGGFMGPDYSEELSSKIDNAIKEISDDCYLNALNILMTNRACLDRVADELTETETMTGDRLRELIAEYVEIPSKLAAVCVYHADSDLLNLAWLVGVVRSVVMWDLRAGTDDLDMTTSYAADFSLFDPLPQEPLQPWEGQHSFVTFVSPCPEKGLSIFLRLAEALPDAPSFAGSSHEPDTLLLKIVVIVQFLAVKTVTWTKPWHEQILKKYRNVKVQAATEKIEDVLKLTKVLLAPSVYPEA</sequence>
<dbReference type="GO" id="GO:0016887">
    <property type="term" value="F:ATP hydrolysis activity"/>
    <property type="evidence" value="ECO:0007669"/>
    <property type="project" value="InterPro"/>
</dbReference>
<evidence type="ECO:0000256" key="7">
    <source>
        <dbReference type="ARBA" id="ARBA00022723"/>
    </source>
</evidence>
<keyword evidence="8" id="KW-0547">Nucleotide-binding</keyword>
<dbReference type="InterPro" id="IPR005936">
    <property type="entry name" value="FtsH"/>
</dbReference>
<dbReference type="Gene3D" id="1.10.8.60">
    <property type="match status" value="2"/>
</dbReference>
<name>A0A1Q9E961_SYMMI</name>
<evidence type="ECO:0000256" key="11">
    <source>
        <dbReference type="ARBA" id="ARBA00022840"/>
    </source>
</evidence>
<reference evidence="18 19" key="1">
    <citation type="submission" date="2016-02" db="EMBL/GenBank/DDBJ databases">
        <title>Genome analysis of coral dinoflagellate symbionts highlights evolutionary adaptations to a symbiotic lifestyle.</title>
        <authorList>
            <person name="Aranda M."/>
            <person name="Li Y."/>
            <person name="Liew Y.J."/>
            <person name="Baumgarten S."/>
            <person name="Simakov O."/>
            <person name="Wilson M."/>
            <person name="Piel J."/>
            <person name="Ashoor H."/>
            <person name="Bougouffa S."/>
            <person name="Bajic V.B."/>
            <person name="Ryu T."/>
            <person name="Ravasi T."/>
            <person name="Bayer T."/>
            <person name="Micklem G."/>
            <person name="Kim H."/>
            <person name="Bhak J."/>
            <person name="Lajeunesse T.C."/>
            <person name="Voolstra C.R."/>
        </authorList>
    </citation>
    <scope>NUCLEOTIDE SEQUENCE [LARGE SCALE GENOMIC DNA]</scope>
    <source>
        <strain evidence="18 19">CCMP2467</strain>
    </source>
</reference>
<gene>
    <name evidence="18" type="primary">ftsH</name>
    <name evidence="18" type="ORF">AK812_SmicGene13042</name>
</gene>
<evidence type="ECO:0000256" key="10">
    <source>
        <dbReference type="ARBA" id="ARBA00022833"/>
    </source>
</evidence>
<evidence type="ECO:0000256" key="16">
    <source>
        <dbReference type="SAM" id="Coils"/>
    </source>
</evidence>
<organism evidence="18 19">
    <name type="scientific">Symbiodinium microadriaticum</name>
    <name type="common">Dinoflagellate</name>
    <name type="synonym">Zooxanthella microadriatica</name>
    <dbReference type="NCBI Taxonomy" id="2951"/>
    <lineage>
        <taxon>Eukaryota</taxon>
        <taxon>Sar</taxon>
        <taxon>Alveolata</taxon>
        <taxon>Dinophyceae</taxon>
        <taxon>Suessiales</taxon>
        <taxon>Symbiodiniaceae</taxon>
        <taxon>Symbiodinium</taxon>
    </lineage>
</organism>
<comment type="caution">
    <text evidence="18">The sequence shown here is derived from an EMBL/GenBank/DDBJ whole genome shotgun (WGS) entry which is preliminary data.</text>
</comment>
<evidence type="ECO:0000256" key="4">
    <source>
        <dbReference type="ARBA" id="ARBA00010550"/>
    </source>
</evidence>
<protein>
    <submittedName>
        <fullName evidence="18">ATP-dependent zinc metalloprotease FtsH</fullName>
    </submittedName>
</protein>
<evidence type="ECO:0000256" key="9">
    <source>
        <dbReference type="ARBA" id="ARBA00022801"/>
    </source>
</evidence>
<keyword evidence="6" id="KW-0812">Transmembrane</keyword>
<comment type="similarity">
    <text evidence="4">In the N-terminal section; belongs to the AAA ATPase family.</text>
</comment>
<dbReference type="PANTHER" id="PTHR23076">
    <property type="entry name" value="METALLOPROTEASE M41 FTSH"/>
    <property type="match status" value="1"/>
</dbReference>
<comment type="subcellular location">
    <subcellularLocation>
        <location evidence="2">Membrane</location>
    </subcellularLocation>
</comment>
<dbReference type="OrthoDB" id="440855at2759"/>
<evidence type="ECO:0000256" key="1">
    <source>
        <dbReference type="ARBA" id="ARBA00001947"/>
    </source>
</evidence>
<keyword evidence="7" id="KW-0479">Metal-binding</keyword>
<feature type="domain" description="AAA+ ATPase" evidence="17">
    <location>
        <begin position="721"/>
        <end position="860"/>
    </location>
</feature>
<comment type="similarity">
    <text evidence="3">In the C-terminal section; belongs to the peptidase M41 family.</text>
</comment>
<dbReference type="InterPro" id="IPR027417">
    <property type="entry name" value="P-loop_NTPase"/>
</dbReference>
<dbReference type="Pfam" id="PF17862">
    <property type="entry name" value="AAA_lid_3"/>
    <property type="match status" value="2"/>
</dbReference>
<keyword evidence="10" id="KW-0862">Zinc</keyword>
<proteinExistence type="inferred from homology"/>
<dbReference type="InterPro" id="IPR000642">
    <property type="entry name" value="Peptidase_M41"/>
</dbReference>
<dbReference type="SUPFAM" id="SSF140990">
    <property type="entry name" value="FtsH protease domain-like"/>
    <property type="match status" value="2"/>
</dbReference>
<dbReference type="FunFam" id="1.20.58.760:FF:000001">
    <property type="entry name" value="ATP-dependent zinc metalloprotease FtsH"/>
    <property type="match status" value="2"/>
</dbReference>
<keyword evidence="19" id="KW-1185">Reference proteome</keyword>
<dbReference type="HAMAP" id="MF_01458">
    <property type="entry name" value="FtsH"/>
    <property type="match status" value="2"/>
</dbReference>
<dbReference type="Proteomes" id="UP000186817">
    <property type="component" value="Unassembled WGS sequence"/>
</dbReference>
<evidence type="ECO:0000256" key="15">
    <source>
        <dbReference type="ARBA" id="ARBA00023136"/>
    </source>
</evidence>
<feature type="coiled-coil region" evidence="16">
    <location>
        <begin position="78"/>
        <end position="138"/>
    </location>
</feature>